<reference evidence="1" key="1">
    <citation type="journal article" date="2022" name="Int. J. Mol. Sci.">
        <title>Draft Genome of Tanacetum Coccineum: Genomic Comparison of Closely Related Tanacetum-Family Plants.</title>
        <authorList>
            <person name="Yamashiro T."/>
            <person name="Shiraishi A."/>
            <person name="Nakayama K."/>
            <person name="Satake H."/>
        </authorList>
    </citation>
    <scope>NUCLEOTIDE SEQUENCE</scope>
</reference>
<proteinExistence type="predicted"/>
<name>A0ABQ4XV65_9ASTR</name>
<evidence type="ECO:0000313" key="2">
    <source>
        <dbReference type="Proteomes" id="UP001151760"/>
    </source>
</evidence>
<keyword evidence="2" id="KW-1185">Reference proteome</keyword>
<accession>A0ABQ4XV65</accession>
<protein>
    <submittedName>
        <fullName evidence="1">Uncharacterized protein</fullName>
    </submittedName>
</protein>
<evidence type="ECO:0000313" key="1">
    <source>
        <dbReference type="EMBL" id="GJS69315.1"/>
    </source>
</evidence>
<organism evidence="1 2">
    <name type="scientific">Tanacetum coccineum</name>
    <dbReference type="NCBI Taxonomy" id="301880"/>
    <lineage>
        <taxon>Eukaryota</taxon>
        <taxon>Viridiplantae</taxon>
        <taxon>Streptophyta</taxon>
        <taxon>Embryophyta</taxon>
        <taxon>Tracheophyta</taxon>
        <taxon>Spermatophyta</taxon>
        <taxon>Magnoliopsida</taxon>
        <taxon>eudicotyledons</taxon>
        <taxon>Gunneridae</taxon>
        <taxon>Pentapetalae</taxon>
        <taxon>asterids</taxon>
        <taxon>campanulids</taxon>
        <taxon>Asterales</taxon>
        <taxon>Asteraceae</taxon>
        <taxon>Asteroideae</taxon>
        <taxon>Anthemideae</taxon>
        <taxon>Anthemidinae</taxon>
        <taxon>Tanacetum</taxon>
    </lineage>
</organism>
<sequence>MVGDLVDKGVASIVTSSEMISIHCLSSLVSLSSSTFSFLELSCYRASPSLFEMLSYSISASAFLELSFTNSVFISTKVFTIFIALLNNAAEATILTTTAPDSTTLTSIHQRVSDLEKEVKILKDINHDSIILAAIKSKVPTTVKECLGTNFDDTLKKVMKKHLTKFIQQHSIPAAAISDDINKQLDS</sequence>
<dbReference type="EMBL" id="BQNB010009854">
    <property type="protein sequence ID" value="GJS69315.1"/>
    <property type="molecule type" value="Genomic_DNA"/>
</dbReference>
<dbReference type="Proteomes" id="UP001151760">
    <property type="component" value="Unassembled WGS sequence"/>
</dbReference>
<gene>
    <name evidence="1" type="ORF">Tco_0702156</name>
</gene>
<comment type="caution">
    <text evidence="1">The sequence shown here is derived from an EMBL/GenBank/DDBJ whole genome shotgun (WGS) entry which is preliminary data.</text>
</comment>
<reference evidence="1" key="2">
    <citation type="submission" date="2022-01" db="EMBL/GenBank/DDBJ databases">
        <authorList>
            <person name="Yamashiro T."/>
            <person name="Shiraishi A."/>
            <person name="Satake H."/>
            <person name="Nakayama K."/>
        </authorList>
    </citation>
    <scope>NUCLEOTIDE SEQUENCE</scope>
</reference>